<evidence type="ECO:0000256" key="5">
    <source>
        <dbReference type="ARBA" id="ARBA00022737"/>
    </source>
</evidence>
<protein>
    <recommendedName>
        <fullName evidence="14">C2H2-type domain-containing protein</fullName>
    </recommendedName>
</protein>
<evidence type="ECO:0000256" key="8">
    <source>
        <dbReference type="ARBA" id="ARBA00023015"/>
    </source>
</evidence>
<evidence type="ECO:0000256" key="1">
    <source>
        <dbReference type="ARBA" id="ARBA00003767"/>
    </source>
</evidence>
<keyword evidence="6 12" id="KW-0863">Zinc-finger</keyword>
<evidence type="ECO:0000313" key="16">
    <source>
        <dbReference type="Proteomes" id="UP001381693"/>
    </source>
</evidence>
<organism evidence="15 16">
    <name type="scientific">Halocaridina rubra</name>
    <name type="common">Hawaiian red shrimp</name>
    <dbReference type="NCBI Taxonomy" id="373956"/>
    <lineage>
        <taxon>Eukaryota</taxon>
        <taxon>Metazoa</taxon>
        <taxon>Ecdysozoa</taxon>
        <taxon>Arthropoda</taxon>
        <taxon>Crustacea</taxon>
        <taxon>Multicrustacea</taxon>
        <taxon>Malacostraca</taxon>
        <taxon>Eumalacostraca</taxon>
        <taxon>Eucarida</taxon>
        <taxon>Decapoda</taxon>
        <taxon>Pleocyemata</taxon>
        <taxon>Caridea</taxon>
        <taxon>Atyoidea</taxon>
        <taxon>Atyidae</taxon>
        <taxon>Halocaridina</taxon>
    </lineage>
</organism>
<reference evidence="15 16" key="1">
    <citation type="submission" date="2023-11" db="EMBL/GenBank/DDBJ databases">
        <title>Halocaridina rubra genome assembly.</title>
        <authorList>
            <person name="Smith C."/>
        </authorList>
    </citation>
    <scope>NUCLEOTIDE SEQUENCE [LARGE SCALE GENOMIC DNA]</scope>
    <source>
        <strain evidence="15">EP-1</strain>
        <tissue evidence="15">Whole</tissue>
    </source>
</reference>
<keyword evidence="5" id="KW-0677">Repeat</keyword>
<dbReference type="GO" id="GO:0005634">
    <property type="term" value="C:nucleus"/>
    <property type="evidence" value="ECO:0007669"/>
    <property type="project" value="UniProtKB-SubCell"/>
</dbReference>
<name>A0AAN8X3K0_HALRR</name>
<evidence type="ECO:0000256" key="13">
    <source>
        <dbReference type="SAM" id="MobiDB-lite"/>
    </source>
</evidence>
<dbReference type="EMBL" id="JAXCGZ010013558">
    <property type="protein sequence ID" value="KAK7072299.1"/>
    <property type="molecule type" value="Genomic_DNA"/>
</dbReference>
<dbReference type="Proteomes" id="UP001381693">
    <property type="component" value="Unassembled WGS sequence"/>
</dbReference>
<feature type="region of interest" description="Disordered" evidence="13">
    <location>
        <begin position="47"/>
        <end position="66"/>
    </location>
</feature>
<evidence type="ECO:0000256" key="4">
    <source>
        <dbReference type="ARBA" id="ARBA00022723"/>
    </source>
</evidence>
<evidence type="ECO:0000256" key="3">
    <source>
        <dbReference type="ARBA" id="ARBA00006991"/>
    </source>
</evidence>
<keyword evidence="11" id="KW-0539">Nucleus</keyword>
<keyword evidence="8" id="KW-0805">Transcription regulation</keyword>
<keyword evidence="16" id="KW-1185">Reference proteome</keyword>
<gene>
    <name evidence="15" type="ORF">SK128_024659</name>
</gene>
<dbReference type="InterPro" id="IPR013087">
    <property type="entry name" value="Znf_C2H2_type"/>
</dbReference>
<dbReference type="PANTHER" id="PTHR47772">
    <property type="entry name" value="ZINC FINGER PROTEIN 200"/>
    <property type="match status" value="1"/>
</dbReference>
<evidence type="ECO:0000256" key="10">
    <source>
        <dbReference type="ARBA" id="ARBA00023163"/>
    </source>
</evidence>
<feature type="region of interest" description="Disordered" evidence="13">
    <location>
        <begin position="222"/>
        <end position="309"/>
    </location>
</feature>
<evidence type="ECO:0000256" key="11">
    <source>
        <dbReference type="ARBA" id="ARBA00023242"/>
    </source>
</evidence>
<dbReference type="Gene3D" id="3.30.160.60">
    <property type="entry name" value="Classic Zinc Finger"/>
    <property type="match status" value="2"/>
</dbReference>
<comment type="similarity">
    <text evidence="3">Belongs to the krueppel C2H2-type zinc-finger protein family.</text>
</comment>
<keyword evidence="4" id="KW-0479">Metal-binding</keyword>
<evidence type="ECO:0000256" key="6">
    <source>
        <dbReference type="ARBA" id="ARBA00022771"/>
    </source>
</evidence>
<sequence length="309" mass="35651">SSREVVIGSAVCKRHHHVTHVMEHERSESFEREADFLPEFRTKEPITKSNTEALSEESNSSYVKSEAENGNEKSSCMDVETLFSCKEYLKGHAFLHGGERPHECDICKKTFLHKASLRKHKLIHLREKTLVCNVCNESFTEKLDWSTHVKTHREAGYCICCICHKLYDDQKLFISLDFPFGNNENSYACKSCHEVHFGDQSGSSAEGNPYTVYLIEDIQVKEEKDNQTEEEGQDLLSFDIQTEEEEQDLISDSQREEEEQALLSDNNPTEEQDILSKNNQTKKEEQDLLSDNNQREEEEQDLLSNNCQT</sequence>
<dbReference type="PANTHER" id="PTHR47772:SF13">
    <property type="entry name" value="GASTRULA ZINC FINGER PROTEIN XLCGF49.1-LIKE-RELATED"/>
    <property type="match status" value="1"/>
</dbReference>
<feature type="non-terminal residue" evidence="15">
    <location>
        <position position="1"/>
    </location>
</feature>
<evidence type="ECO:0000256" key="2">
    <source>
        <dbReference type="ARBA" id="ARBA00004123"/>
    </source>
</evidence>
<evidence type="ECO:0000256" key="9">
    <source>
        <dbReference type="ARBA" id="ARBA00023125"/>
    </source>
</evidence>
<dbReference type="PROSITE" id="PS00028">
    <property type="entry name" value="ZINC_FINGER_C2H2_1"/>
    <property type="match status" value="2"/>
</dbReference>
<dbReference type="GO" id="GO:0008270">
    <property type="term" value="F:zinc ion binding"/>
    <property type="evidence" value="ECO:0007669"/>
    <property type="project" value="UniProtKB-KW"/>
</dbReference>
<comment type="caution">
    <text evidence="15">The sequence shown here is derived from an EMBL/GenBank/DDBJ whole genome shotgun (WGS) entry which is preliminary data.</text>
</comment>
<comment type="subcellular location">
    <subcellularLocation>
        <location evidence="2">Nucleus</location>
    </subcellularLocation>
</comment>
<feature type="compositionally biased region" description="Polar residues" evidence="13">
    <location>
        <begin position="47"/>
        <end position="63"/>
    </location>
</feature>
<dbReference type="GO" id="GO:0003677">
    <property type="term" value="F:DNA binding"/>
    <property type="evidence" value="ECO:0007669"/>
    <property type="project" value="UniProtKB-KW"/>
</dbReference>
<dbReference type="InterPro" id="IPR050636">
    <property type="entry name" value="C2H2-ZF_domain-containing"/>
</dbReference>
<keyword evidence="7" id="KW-0862">Zinc</keyword>
<dbReference type="AlphaFoldDB" id="A0AAN8X3K0"/>
<accession>A0AAN8X3K0</accession>
<comment type="function">
    <text evidence="1">May be involved in transcriptional regulation.</text>
</comment>
<feature type="domain" description="C2H2-type" evidence="14">
    <location>
        <begin position="102"/>
        <end position="129"/>
    </location>
</feature>
<feature type="domain" description="C2H2-type" evidence="14">
    <location>
        <begin position="130"/>
        <end position="152"/>
    </location>
</feature>
<proteinExistence type="inferred from homology"/>
<keyword evidence="9" id="KW-0238">DNA-binding</keyword>
<dbReference type="PROSITE" id="PS50157">
    <property type="entry name" value="ZINC_FINGER_C2H2_2"/>
    <property type="match status" value="2"/>
</dbReference>
<dbReference type="SMART" id="SM00355">
    <property type="entry name" value="ZnF_C2H2"/>
    <property type="match status" value="2"/>
</dbReference>
<dbReference type="InterPro" id="IPR036236">
    <property type="entry name" value="Znf_C2H2_sf"/>
</dbReference>
<dbReference type="FunFam" id="3.30.160.60:FF:000771">
    <property type="entry name" value="zinc finger protein 648"/>
    <property type="match status" value="1"/>
</dbReference>
<keyword evidence="10" id="KW-0804">Transcription</keyword>
<dbReference type="SUPFAM" id="SSF57667">
    <property type="entry name" value="beta-beta-alpha zinc fingers"/>
    <property type="match status" value="1"/>
</dbReference>
<evidence type="ECO:0000256" key="12">
    <source>
        <dbReference type="PROSITE-ProRule" id="PRU00042"/>
    </source>
</evidence>
<evidence type="ECO:0000256" key="7">
    <source>
        <dbReference type="ARBA" id="ARBA00022833"/>
    </source>
</evidence>
<evidence type="ECO:0000259" key="14">
    <source>
        <dbReference type="PROSITE" id="PS50157"/>
    </source>
</evidence>
<evidence type="ECO:0000313" key="15">
    <source>
        <dbReference type="EMBL" id="KAK7072299.1"/>
    </source>
</evidence>
<feature type="compositionally biased region" description="Acidic residues" evidence="13">
    <location>
        <begin position="241"/>
        <end position="260"/>
    </location>
</feature>